<dbReference type="PROSITE" id="PS50851">
    <property type="entry name" value="CHEW"/>
    <property type="match status" value="1"/>
</dbReference>
<dbReference type="AlphaFoldDB" id="A0A433V4Q2"/>
<evidence type="ECO:0000259" key="1">
    <source>
        <dbReference type="PROSITE" id="PS50851"/>
    </source>
</evidence>
<dbReference type="PANTHER" id="PTHR22617">
    <property type="entry name" value="CHEMOTAXIS SENSOR HISTIDINE KINASE-RELATED"/>
    <property type="match status" value="1"/>
</dbReference>
<proteinExistence type="predicted"/>
<organism evidence="2 3">
    <name type="scientific">Dulcicalothrix desertica PCC 7102</name>
    <dbReference type="NCBI Taxonomy" id="232991"/>
    <lineage>
        <taxon>Bacteria</taxon>
        <taxon>Bacillati</taxon>
        <taxon>Cyanobacteriota</taxon>
        <taxon>Cyanophyceae</taxon>
        <taxon>Nostocales</taxon>
        <taxon>Calotrichaceae</taxon>
        <taxon>Dulcicalothrix</taxon>
    </lineage>
</organism>
<reference evidence="2" key="1">
    <citation type="submission" date="2018-12" db="EMBL/GenBank/DDBJ databases">
        <authorList>
            <person name="Will S."/>
            <person name="Neumann-Schaal M."/>
            <person name="Henke P."/>
        </authorList>
    </citation>
    <scope>NUCLEOTIDE SEQUENCE</scope>
    <source>
        <strain evidence="2">PCC 7102</strain>
    </source>
</reference>
<dbReference type="OrthoDB" id="9794382at2"/>
<gene>
    <name evidence="2" type="primary">cheW-2</name>
    <name evidence="2" type="ORF">DSM106972_070740</name>
</gene>
<sequence>MNQQFCTFFLDKIYFGIDVLQVQEVIRFTQITPVPLAPPDILGLINLRGKIVTIIDIKSRLQMNQNIKNPENNYKIILNNKSELISLIVDDIGDVVEVAENQFEPPPATLKVKIRSLLQGAYKLQDKFLLILNVDKLLAQNIE</sequence>
<dbReference type="Pfam" id="PF01584">
    <property type="entry name" value="CheW"/>
    <property type="match status" value="1"/>
</dbReference>
<dbReference type="SUPFAM" id="SSF50341">
    <property type="entry name" value="CheW-like"/>
    <property type="match status" value="1"/>
</dbReference>
<accession>A0A433V4Q2</accession>
<comment type="caution">
    <text evidence="2">The sequence shown here is derived from an EMBL/GenBank/DDBJ whole genome shotgun (WGS) entry which is preliminary data.</text>
</comment>
<reference evidence="2" key="2">
    <citation type="journal article" date="2019" name="Genome Biol. Evol.">
        <title>Day and night: Metabolic profiles and evolutionary relationships of six axenic non-marine cyanobacteria.</title>
        <authorList>
            <person name="Will S.E."/>
            <person name="Henke P."/>
            <person name="Boedeker C."/>
            <person name="Huang S."/>
            <person name="Brinkmann H."/>
            <person name="Rohde M."/>
            <person name="Jarek M."/>
            <person name="Friedl T."/>
            <person name="Seufert S."/>
            <person name="Schumacher M."/>
            <person name="Overmann J."/>
            <person name="Neumann-Schaal M."/>
            <person name="Petersen J."/>
        </authorList>
    </citation>
    <scope>NUCLEOTIDE SEQUENCE [LARGE SCALE GENOMIC DNA]</scope>
    <source>
        <strain evidence="2">PCC 7102</strain>
    </source>
</reference>
<protein>
    <submittedName>
        <fullName evidence="2">Chemotaxis protein CheW</fullName>
    </submittedName>
</protein>
<dbReference type="GO" id="GO:0005829">
    <property type="term" value="C:cytosol"/>
    <property type="evidence" value="ECO:0007669"/>
    <property type="project" value="TreeGrafter"/>
</dbReference>
<dbReference type="GO" id="GO:0006935">
    <property type="term" value="P:chemotaxis"/>
    <property type="evidence" value="ECO:0007669"/>
    <property type="project" value="InterPro"/>
</dbReference>
<dbReference type="InterPro" id="IPR036061">
    <property type="entry name" value="CheW-like_dom_sf"/>
</dbReference>
<dbReference type="Proteomes" id="UP000271624">
    <property type="component" value="Unassembled WGS sequence"/>
</dbReference>
<keyword evidence="3" id="KW-1185">Reference proteome</keyword>
<feature type="domain" description="CheW-like" evidence="1">
    <location>
        <begin position="2"/>
        <end position="143"/>
    </location>
</feature>
<dbReference type="Gene3D" id="2.30.30.40">
    <property type="entry name" value="SH3 Domains"/>
    <property type="match status" value="1"/>
</dbReference>
<dbReference type="InterPro" id="IPR002545">
    <property type="entry name" value="CheW-lke_dom"/>
</dbReference>
<dbReference type="SMART" id="SM00260">
    <property type="entry name" value="CheW"/>
    <property type="match status" value="1"/>
</dbReference>
<dbReference type="RefSeq" id="WP_127085197.1">
    <property type="nucleotide sequence ID" value="NZ_RSCL01000021.1"/>
</dbReference>
<evidence type="ECO:0000313" key="2">
    <source>
        <dbReference type="EMBL" id="RUT01068.1"/>
    </source>
</evidence>
<name>A0A433V4Q2_9CYAN</name>
<dbReference type="InterPro" id="IPR039315">
    <property type="entry name" value="CheW"/>
</dbReference>
<evidence type="ECO:0000313" key="3">
    <source>
        <dbReference type="Proteomes" id="UP000271624"/>
    </source>
</evidence>
<dbReference type="GO" id="GO:0007165">
    <property type="term" value="P:signal transduction"/>
    <property type="evidence" value="ECO:0007669"/>
    <property type="project" value="InterPro"/>
</dbReference>
<dbReference type="EMBL" id="RSCL01000021">
    <property type="protein sequence ID" value="RUT01068.1"/>
    <property type="molecule type" value="Genomic_DNA"/>
</dbReference>
<dbReference type="PANTHER" id="PTHR22617:SF23">
    <property type="entry name" value="CHEMOTAXIS PROTEIN CHEW"/>
    <property type="match status" value="1"/>
</dbReference>
<dbReference type="Gene3D" id="2.40.50.180">
    <property type="entry name" value="CheA-289, Domain 4"/>
    <property type="match status" value="1"/>
</dbReference>